<keyword evidence="2 4" id="KW-0479">Metal-binding</keyword>
<evidence type="ECO:0000256" key="3">
    <source>
        <dbReference type="ARBA" id="ARBA00022801"/>
    </source>
</evidence>
<dbReference type="FunFam" id="3.40.350.10:FF:000001">
    <property type="entry name" value="Putative xaa-Pro aminopeptidase 1"/>
    <property type="match status" value="1"/>
</dbReference>
<dbReference type="Pfam" id="PF16188">
    <property type="entry name" value="Peptidase_M24_C"/>
    <property type="match status" value="1"/>
</dbReference>
<evidence type="ECO:0000313" key="9">
    <source>
        <dbReference type="Proteomes" id="UP000015104"/>
    </source>
</evidence>
<dbReference type="GO" id="GO:0070006">
    <property type="term" value="F:metalloaminopeptidase activity"/>
    <property type="evidence" value="ECO:0007669"/>
    <property type="project" value="InterPro"/>
</dbReference>
<dbReference type="AlphaFoldDB" id="T1KRQ9"/>
<dbReference type="EnsemblMetazoa" id="tetur19g00390.1">
    <property type="protein sequence ID" value="tetur19g00390.1"/>
    <property type="gene ID" value="tetur19g00390"/>
</dbReference>
<dbReference type="InterPro" id="IPR029149">
    <property type="entry name" value="Creatin/AminoP/Spt16_N"/>
</dbReference>
<dbReference type="Pfam" id="PF16189">
    <property type="entry name" value="Creatinase_N_2"/>
    <property type="match status" value="1"/>
</dbReference>
<keyword evidence="3" id="KW-0378">Hydrolase</keyword>
<sequence>MSVRNSGQILKRIRSLLKSSSISNEALSAFIISSGDAHQSEYIADCDDRISFISGFTGSTSTSVITLDDAALWTDGRYFLQAEKELFPGWILMKDGLTETPSPGEWLNKVLPSGSKVGCDSFLASSSQWTNLAKVLTSHGNHLVPVASNPIDLVWEDRPAPPSNPIEPYPTSFAGKSWQEKVEEVRKEMVKKDANALVLTALDDIAWLLNLRGSDITYNPVFFAYIVVTMDVINFFVDESKLDNHCRKHLNLDASSKPKIELREYKLIAEFLKWLVAQDNSSKIWLDNRSSHALVSIIPESRRISLPNPVLLAKAVKNKVEIECMKRAHVKDAVALCEFFAWLEDEIVKGELDEVKAANKLEEFRRTQEEYIGPSFETISASGPNGAIIHYKPSPESARTLSTSEMYLCDSGAQFRDGTTDVTRTMHFGEPTQYERECFTRVLKGHIDLAQAHFPSGIQGQLLDSFARRHLWEVGLDYLHGTGHGVGVYLNVHEGPMGIHFKHKPDDPGLKEGMILSNEPGYYEDGKFGIRIESLILAKKVNLEHNFKDRGYLGFETITLVPIQTKLLEPSLLSIEEIEWLDNYHATCRDVIGKALKEQGKTNAYQWLMKETQPLG</sequence>
<evidence type="ECO:0000256" key="4">
    <source>
        <dbReference type="RuleBase" id="RU000590"/>
    </source>
</evidence>
<feature type="domain" description="Creatinase N-terminal" evidence="6">
    <location>
        <begin position="22"/>
        <end position="146"/>
    </location>
</feature>
<reference evidence="8" key="2">
    <citation type="submission" date="2015-06" db="UniProtKB">
        <authorList>
            <consortium name="EnsemblMetazoa"/>
        </authorList>
    </citation>
    <scope>IDENTIFICATION</scope>
</reference>
<evidence type="ECO:0000256" key="2">
    <source>
        <dbReference type="ARBA" id="ARBA00022723"/>
    </source>
</evidence>
<dbReference type="InterPro" id="IPR050422">
    <property type="entry name" value="X-Pro_aminopeptidase_P"/>
</dbReference>
<dbReference type="InterPro" id="IPR000994">
    <property type="entry name" value="Pept_M24"/>
</dbReference>
<feature type="domain" description="Peptidase M24" evidence="5">
    <location>
        <begin position="323"/>
        <end position="538"/>
    </location>
</feature>
<dbReference type="PANTHER" id="PTHR43763">
    <property type="entry name" value="XAA-PRO AMINOPEPTIDASE 1"/>
    <property type="match status" value="1"/>
</dbReference>
<dbReference type="InterPro" id="IPR033740">
    <property type="entry name" value="Pept_M24B"/>
</dbReference>
<dbReference type="HOGENOM" id="CLU_011781_2_2_1"/>
<reference evidence="9" key="1">
    <citation type="submission" date="2011-08" db="EMBL/GenBank/DDBJ databases">
        <authorList>
            <person name="Rombauts S."/>
        </authorList>
    </citation>
    <scope>NUCLEOTIDE SEQUENCE</scope>
    <source>
        <strain evidence="9">London</strain>
    </source>
</reference>
<dbReference type="SUPFAM" id="SSF55920">
    <property type="entry name" value="Creatinase/aminopeptidase"/>
    <property type="match status" value="1"/>
</dbReference>
<dbReference type="eggNOG" id="KOG2413">
    <property type="taxonomic scope" value="Eukaryota"/>
</dbReference>
<dbReference type="PROSITE" id="PS00491">
    <property type="entry name" value="PROLINE_PEPTIDASE"/>
    <property type="match status" value="1"/>
</dbReference>
<dbReference type="GO" id="GO:0046872">
    <property type="term" value="F:metal ion binding"/>
    <property type="evidence" value="ECO:0007669"/>
    <property type="project" value="UniProtKB-KW"/>
</dbReference>
<dbReference type="InterPro" id="IPR036005">
    <property type="entry name" value="Creatinase/aminopeptidase-like"/>
</dbReference>
<evidence type="ECO:0008006" key="10">
    <source>
        <dbReference type="Google" id="ProtNLM"/>
    </source>
</evidence>
<feature type="domain" description="Peptidase M24 C-terminal" evidence="7">
    <location>
        <begin position="551"/>
        <end position="615"/>
    </location>
</feature>
<dbReference type="InterPro" id="IPR000587">
    <property type="entry name" value="Creatinase_N"/>
</dbReference>
<accession>T1KRQ9</accession>
<dbReference type="Gene3D" id="3.90.230.10">
    <property type="entry name" value="Creatinase/methionine aminopeptidase superfamily"/>
    <property type="match status" value="1"/>
</dbReference>
<name>T1KRQ9_TETUR</name>
<dbReference type="InterPro" id="IPR001131">
    <property type="entry name" value="Peptidase_M24B_aminopep-P_CS"/>
</dbReference>
<dbReference type="Pfam" id="PF01321">
    <property type="entry name" value="Creatinase_N"/>
    <property type="match status" value="1"/>
</dbReference>
<dbReference type="Gene3D" id="3.40.350.10">
    <property type="entry name" value="Creatinase/prolidase N-terminal domain"/>
    <property type="match status" value="2"/>
</dbReference>
<dbReference type="EMBL" id="CAEY01000418">
    <property type="status" value="NOT_ANNOTATED_CDS"/>
    <property type="molecule type" value="Genomic_DNA"/>
</dbReference>
<dbReference type="SUPFAM" id="SSF53092">
    <property type="entry name" value="Creatinase/prolidase N-terminal domain"/>
    <property type="match status" value="1"/>
</dbReference>
<evidence type="ECO:0000259" key="6">
    <source>
        <dbReference type="Pfam" id="PF01321"/>
    </source>
</evidence>
<comment type="similarity">
    <text evidence="1 4">Belongs to the peptidase M24B family.</text>
</comment>
<dbReference type="FunFam" id="3.90.230.10:FF:000004">
    <property type="entry name" value="xaa-Pro aminopeptidase 1 isoform X1"/>
    <property type="match status" value="1"/>
</dbReference>
<dbReference type="Proteomes" id="UP000015104">
    <property type="component" value="Unassembled WGS sequence"/>
</dbReference>
<protein>
    <recommendedName>
        <fullName evidence="10">Aminopeptidase P N-terminal domain-containing protein</fullName>
    </recommendedName>
</protein>
<organism evidence="8 9">
    <name type="scientific">Tetranychus urticae</name>
    <name type="common">Two-spotted spider mite</name>
    <dbReference type="NCBI Taxonomy" id="32264"/>
    <lineage>
        <taxon>Eukaryota</taxon>
        <taxon>Metazoa</taxon>
        <taxon>Ecdysozoa</taxon>
        <taxon>Arthropoda</taxon>
        <taxon>Chelicerata</taxon>
        <taxon>Arachnida</taxon>
        <taxon>Acari</taxon>
        <taxon>Acariformes</taxon>
        <taxon>Trombidiformes</taxon>
        <taxon>Prostigmata</taxon>
        <taxon>Eleutherengona</taxon>
        <taxon>Raphignathae</taxon>
        <taxon>Tetranychoidea</taxon>
        <taxon>Tetranychidae</taxon>
        <taxon>Tetranychus</taxon>
    </lineage>
</organism>
<dbReference type="InterPro" id="IPR032416">
    <property type="entry name" value="Peptidase_M24_C"/>
</dbReference>
<keyword evidence="9" id="KW-1185">Reference proteome</keyword>
<dbReference type="STRING" id="32264.T1KRQ9"/>
<evidence type="ECO:0000256" key="1">
    <source>
        <dbReference type="ARBA" id="ARBA00008766"/>
    </source>
</evidence>
<dbReference type="PANTHER" id="PTHR43763:SF20">
    <property type="entry name" value="XAA-PRO AMINOPEPTIDASE APEPP"/>
    <property type="match status" value="1"/>
</dbReference>
<evidence type="ECO:0000313" key="8">
    <source>
        <dbReference type="EnsemblMetazoa" id="tetur19g00390.1"/>
    </source>
</evidence>
<dbReference type="EMBL" id="CAEY01000417">
    <property type="status" value="NOT_ANNOTATED_CDS"/>
    <property type="molecule type" value="Genomic_DNA"/>
</dbReference>
<proteinExistence type="inferred from homology"/>
<dbReference type="Pfam" id="PF00557">
    <property type="entry name" value="Peptidase_M24"/>
    <property type="match status" value="1"/>
</dbReference>
<evidence type="ECO:0000259" key="7">
    <source>
        <dbReference type="Pfam" id="PF16188"/>
    </source>
</evidence>
<evidence type="ECO:0000259" key="5">
    <source>
        <dbReference type="Pfam" id="PF00557"/>
    </source>
</evidence>
<dbReference type="CDD" id="cd01085">
    <property type="entry name" value="APP"/>
    <property type="match status" value="1"/>
</dbReference>